<reference evidence="1" key="1">
    <citation type="submission" date="2014-09" db="EMBL/GenBank/DDBJ databases">
        <authorList>
            <person name="Magalhaes I.L.F."/>
            <person name="Oliveira U."/>
            <person name="Santos F.R."/>
            <person name="Vidigal T.H.D.A."/>
            <person name="Brescovit A.D."/>
            <person name="Santos A.J."/>
        </authorList>
    </citation>
    <scope>NUCLEOTIDE SEQUENCE</scope>
    <source>
        <tissue evidence="1">Shoot tissue taken approximately 20 cm above the soil surface</tissue>
    </source>
</reference>
<proteinExistence type="predicted"/>
<reference evidence="1" key="2">
    <citation type="journal article" date="2015" name="Data Brief">
        <title>Shoot transcriptome of the giant reed, Arundo donax.</title>
        <authorList>
            <person name="Barrero R.A."/>
            <person name="Guerrero F.D."/>
            <person name="Moolhuijzen P."/>
            <person name="Goolsby J.A."/>
            <person name="Tidwell J."/>
            <person name="Bellgard S.E."/>
            <person name="Bellgard M.I."/>
        </authorList>
    </citation>
    <scope>NUCLEOTIDE SEQUENCE</scope>
    <source>
        <tissue evidence="1">Shoot tissue taken approximately 20 cm above the soil surface</tissue>
    </source>
</reference>
<protein>
    <submittedName>
        <fullName evidence="1">Uncharacterized protein</fullName>
    </submittedName>
</protein>
<evidence type="ECO:0000313" key="1">
    <source>
        <dbReference type="EMBL" id="JAD68097.1"/>
    </source>
</evidence>
<organism evidence="1">
    <name type="scientific">Arundo donax</name>
    <name type="common">Giant reed</name>
    <name type="synonym">Donax arundinaceus</name>
    <dbReference type="NCBI Taxonomy" id="35708"/>
    <lineage>
        <taxon>Eukaryota</taxon>
        <taxon>Viridiplantae</taxon>
        <taxon>Streptophyta</taxon>
        <taxon>Embryophyta</taxon>
        <taxon>Tracheophyta</taxon>
        <taxon>Spermatophyta</taxon>
        <taxon>Magnoliopsida</taxon>
        <taxon>Liliopsida</taxon>
        <taxon>Poales</taxon>
        <taxon>Poaceae</taxon>
        <taxon>PACMAD clade</taxon>
        <taxon>Arundinoideae</taxon>
        <taxon>Arundineae</taxon>
        <taxon>Arundo</taxon>
    </lineage>
</organism>
<name>A0A0A9C9E9_ARUDO</name>
<dbReference type="AlphaFoldDB" id="A0A0A9C9E9"/>
<dbReference type="EMBL" id="GBRH01229798">
    <property type="protein sequence ID" value="JAD68097.1"/>
    <property type="molecule type" value="Transcribed_RNA"/>
</dbReference>
<sequence length="21" mass="2512">MEVLTLQCGCSFAFRKFWVFV</sequence>
<accession>A0A0A9C9E9</accession>